<dbReference type="RefSeq" id="XP_008235658.1">
    <property type="nucleotide sequence ID" value="XM_008237436.1"/>
</dbReference>
<evidence type="ECO:0000313" key="2">
    <source>
        <dbReference type="Proteomes" id="UP000694861"/>
    </source>
</evidence>
<dbReference type="Gene3D" id="3.60.10.10">
    <property type="entry name" value="Endonuclease/exonuclease/phosphatase"/>
    <property type="match status" value="1"/>
</dbReference>
<dbReference type="InterPro" id="IPR036691">
    <property type="entry name" value="Endo/exonu/phosph_ase_sf"/>
</dbReference>
<dbReference type="PANTHER" id="PTHR33710:SF71">
    <property type="entry name" value="ENDONUCLEASE_EXONUCLEASE_PHOSPHATASE DOMAIN-CONTAINING PROTEIN"/>
    <property type="match status" value="1"/>
</dbReference>
<protein>
    <submittedName>
        <fullName evidence="3">Uncharacterized protein LOC103334459</fullName>
    </submittedName>
</protein>
<reference evidence="2" key="1">
    <citation type="journal article" date="2012" name="Nat. Commun.">
        <title>The genome of Prunus mume.</title>
        <authorList>
            <person name="Zhang Q."/>
            <person name="Chen W."/>
            <person name="Sun L."/>
            <person name="Zhao F."/>
            <person name="Huang B."/>
            <person name="Yang W."/>
            <person name="Tao Y."/>
            <person name="Wang J."/>
            <person name="Yuan Z."/>
            <person name="Fan G."/>
            <person name="Xing Z."/>
            <person name="Han C."/>
            <person name="Pan H."/>
            <person name="Zhong X."/>
            <person name="Shi W."/>
            <person name="Liang X."/>
            <person name="Du D."/>
            <person name="Sun F."/>
            <person name="Xu Z."/>
            <person name="Hao R."/>
            <person name="Lv T."/>
            <person name="Lv Y."/>
            <person name="Zheng Z."/>
            <person name="Sun M."/>
            <person name="Luo L."/>
            <person name="Cai M."/>
            <person name="Gao Y."/>
            <person name="Wang J."/>
            <person name="Yin Y."/>
            <person name="Xu X."/>
            <person name="Cheng T."/>
            <person name="Wang J."/>
        </authorList>
    </citation>
    <scope>NUCLEOTIDE SEQUENCE [LARGE SCALE GENOMIC DNA]</scope>
</reference>
<dbReference type="SUPFAM" id="SSF56219">
    <property type="entry name" value="DNase I-like"/>
    <property type="match status" value="1"/>
</dbReference>
<evidence type="ECO:0000313" key="3">
    <source>
        <dbReference type="RefSeq" id="XP_008235658.1"/>
    </source>
</evidence>
<dbReference type="InterPro" id="IPR005135">
    <property type="entry name" value="Endo/exonuclease/phosphatase"/>
</dbReference>
<gene>
    <name evidence="3" type="primary">LOC103334459</name>
</gene>
<reference evidence="3" key="2">
    <citation type="submission" date="2025-08" db="UniProtKB">
        <authorList>
            <consortium name="RefSeq"/>
        </authorList>
    </citation>
    <scope>IDENTIFICATION</scope>
</reference>
<dbReference type="Pfam" id="PF03372">
    <property type="entry name" value="Exo_endo_phos"/>
    <property type="match status" value="1"/>
</dbReference>
<organism evidence="2 3">
    <name type="scientific">Prunus mume</name>
    <name type="common">Japanese apricot</name>
    <name type="synonym">Armeniaca mume</name>
    <dbReference type="NCBI Taxonomy" id="102107"/>
    <lineage>
        <taxon>Eukaryota</taxon>
        <taxon>Viridiplantae</taxon>
        <taxon>Streptophyta</taxon>
        <taxon>Embryophyta</taxon>
        <taxon>Tracheophyta</taxon>
        <taxon>Spermatophyta</taxon>
        <taxon>Magnoliopsida</taxon>
        <taxon>eudicotyledons</taxon>
        <taxon>Gunneridae</taxon>
        <taxon>Pentapetalae</taxon>
        <taxon>rosids</taxon>
        <taxon>fabids</taxon>
        <taxon>Rosales</taxon>
        <taxon>Rosaceae</taxon>
        <taxon>Amygdaloideae</taxon>
        <taxon>Amygdaleae</taxon>
        <taxon>Prunus</taxon>
    </lineage>
</organism>
<feature type="domain" description="Endonuclease/exonuclease/phosphatase" evidence="1">
    <location>
        <begin position="5"/>
        <end position="198"/>
    </location>
</feature>
<dbReference type="GeneID" id="103334459"/>
<keyword evidence="2" id="KW-1185">Reference proteome</keyword>
<name>A0ABM0P815_PRUMU</name>
<accession>A0ABM0P815</accession>
<proteinExistence type="predicted"/>
<sequence>MRTIVWNCQGIGGNLTISSLKEQVRLHTPDIVVLLETKTRSHRYEHLKRQLNMDFLHAVEPRGLSGGLACFWKDANQVVFVIEVLVTDSETGRAWRFNVIYASTDDRVRRGQWNILKDRIHGGVEPCLVMGDFNDILDSSENEGRNYRTLNSMYDFRSFVADSHLLDLGYIGHPFTWRNRREGGFIQERLDRGLATESWINLYPNAQVLHQLLPGSDLSMLILDTTPMVRKWRKRFIFDPRWGKEERCKEVVHGCWQKQFQGSKGCQVFEKLKYVRMGILR</sequence>
<evidence type="ECO:0000259" key="1">
    <source>
        <dbReference type="Pfam" id="PF03372"/>
    </source>
</evidence>
<dbReference type="Proteomes" id="UP000694861">
    <property type="component" value="Linkage group LG1"/>
</dbReference>
<dbReference type="PANTHER" id="PTHR33710">
    <property type="entry name" value="BNAC02G09200D PROTEIN"/>
    <property type="match status" value="1"/>
</dbReference>